<protein>
    <submittedName>
        <fullName evidence="1">Uncharacterized protein</fullName>
    </submittedName>
</protein>
<dbReference type="STRING" id="629741.GCWU000324_02771"/>
<dbReference type="Proteomes" id="UP000003009">
    <property type="component" value="Unassembled WGS sequence"/>
</dbReference>
<evidence type="ECO:0000313" key="2">
    <source>
        <dbReference type="Proteomes" id="UP000003009"/>
    </source>
</evidence>
<gene>
    <name evidence="1" type="ORF">GCWU000324_02771</name>
</gene>
<evidence type="ECO:0000313" key="1">
    <source>
        <dbReference type="EMBL" id="EEP66797.1"/>
    </source>
</evidence>
<reference evidence="1" key="1">
    <citation type="submission" date="2009-04" db="EMBL/GenBank/DDBJ databases">
        <authorList>
            <person name="Weinstock G."/>
            <person name="Sodergren E."/>
            <person name="Clifton S."/>
            <person name="Fulton L."/>
            <person name="Fulton B."/>
            <person name="Courtney L."/>
            <person name="Fronick C."/>
            <person name="Harrison M."/>
            <person name="Strong C."/>
            <person name="Farmer C."/>
            <person name="Delahaunty K."/>
            <person name="Markovic C."/>
            <person name="Hall O."/>
            <person name="Minx P."/>
            <person name="Tomlinson C."/>
            <person name="Mitreva M."/>
            <person name="Nelson J."/>
            <person name="Hou S."/>
            <person name="Wollam A."/>
            <person name="Pepin K.H."/>
            <person name="Johnson M."/>
            <person name="Bhonagiri V."/>
            <person name="Nash W.E."/>
            <person name="Warren W."/>
            <person name="Chinwalla A."/>
            <person name="Mardis E.R."/>
            <person name="Wilson R.K."/>
        </authorList>
    </citation>
    <scope>NUCLEOTIDE SEQUENCE [LARGE SCALE GENOMIC DNA]</scope>
    <source>
        <strain evidence="1">ATCC 51147</strain>
    </source>
</reference>
<dbReference type="HOGENOM" id="CLU_3271410_0_0_4"/>
<dbReference type="GeneID" id="84907990"/>
<proteinExistence type="predicted"/>
<sequence>MSEAKNNGAGRRQCLNCAVAFFRLPFVNLSAISRQLGAQIL</sequence>
<comment type="caution">
    <text evidence="1">The sequence shown here is derived from an EMBL/GenBank/DDBJ whole genome shotgun (WGS) entry which is preliminary data.</text>
</comment>
<name>C4GM39_9NEIS</name>
<organism evidence="1 2">
    <name type="scientific">Kingella oralis ATCC 51147</name>
    <dbReference type="NCBI Taxonomy" id="629741"/>
    <lineage>
        <taxon>Bacteria</taxon>
        <taxon>Pseudomonadati</taxon>
        <taxon>Pseudomonadota</taxon>
        <taxon>Betaproteobacteria</taxon>
        <taxon>Neisseriales</taxon>
        <taxon>Neisseriaceae</taxon>
        <taxon>Kingella</taxon>
    </lineage>
</organism>
<dbReference type="EMBL" id="ACJW02000007">
    <property type="protein sequence ID" value="EEP66797.1"/>
    <property type="molecule type" value="Genomic_DNA"/>
</dbReference>
<dbReference type="RefSeq" id="WP_003798263.1">
    <property type="nucleotide sequence ID" value="NZ_GG665873.1"/>
</dbReference>
<keyword evidence="2" id="KW-1185">Reference proteome</keyword>
<dbReference type="AlphaFoldDB" id="C4GM39"/>
<accession>C4GM39</accession>